<accession>A0A2J8B5C8</accession>
<dbReference type="RefSeq" id="WP_102892390.1">
    <property type="nucleotide sequence ID" value="NZ_NBZD01000001.1"/>
</dbReference>
<evidence type="ECO:0000256" key="1">
    <source>
        <dbReference type="ARBA" id="ARBA00006484"/>
    </source>
</evidence>
<gene>
    <name evidence="3" type="ORF">B7R76_03595</name>
</gene>
<dbReference type="AlphaFoldDB" id="A0A2J8B5C8"/>
<dbReference type="GO" id="GO:0016491">
    <property type="term" value="F:oxidoreductase activity"/>
    <property type="evidence" value="ECO:0007669"/>
    <property type="project" value="UniProtKB-KW"/>
</dbReference>
<comment type="caution">
    <text evidence="3">The sequence shown here is derived from an EMBL/GenBank/DDBJ whole genome shotgun (WGS) entry which is preliminary data.</text>
</comment>
<reference evidence="4" key="1">
    <citation type="submission" date="2017-04" db="EMBL/GenBank/DDBJ databases">
        <authorList>
            <person name="Bumgarner R.E."/>
            <person name="Fredricks D.N."/>
            <person name="Srinivasan S."/>
        </authorList>
    </citation>
    <scope>NUCLEOTIDE SEQUENCE [LARGE SCALE GENOMIC DNA]</scope>
    <source>
        <strain evidence="4">KA00405</strain>
    </source>
</reference>
<dbReference type="PANTHER" id="PTHR43639:SF1">
    <property type="entry name" value="SHORT-CHAIN DEHYDROGENASE_REDUCTASE FAMILY PROTEIN"/>
    <property type="match status" value="1"/>
</dbReference>
<organism evidence="3 4">
    <name type="scientific">Mageeibacillus indolicus</name>
    <dbReference type="NCBI Taxonomy" id="884684"/>
    <lineage>
        <taxon>Bacteria</taxon>
        <taxon>Bacillati</taxon>
        <taxon>Bacillota</taxon>
        <taxon>Clostridia</taxon>
        <taxon>Eubacteriales</taxon>
        <taxon>Oscillospiraceae</taxon>
        <taxon>Mageeibacillus</taxon>
    </lineage>
</organism>
<dbReference type="SUPFAM" id="SSF51735">
    <property type="entry name" value="NAD(P)-binding Rossmann-fold domains"/>
    <property type="match status" value="1"/>
</dbReference>
<dbReference type="Gene3D" id="3.40.50.720">
    <property type="entry name" value="NAD(P)-binding Rossmann-like Domain"/>
    <property type="match status" value="1"/>
</dbReference>
<evidence type="ECO:0000313" key="4">
    <source>
        <dbReference type="Proteomes" id="UP000236394"/>
    </source>
</evidence>
<proteinExistence type="inferred from homology"/>
<dbReference type="PRINTS" id="PR00081">
    <property type="entry name" value="GDHRDH"/>
</dbReference>
<sequence>MEKRVAIVTGASRGLGREIARQFLEKGYYVVANYYQTPSGAQSLAAEFGVDNVLPVQADVRDKAAMTRLHEAALQKFGRVDVLVHNALINFRFDPTKQLDLENIGWENYLAQMEGSVKGALNLLQTNLASLKKQNHPRFIAIGTNLFQSPVVPYHEYTTGKGALLAFVRNAAAELGKYGITCNMVSGGLLKTTDASAVTTPEVFDLIAATTSLKRVTIPADLAAAVCFLAEPAAQGISGQNIVVDSGQTFN</sequence>
<dbReference type="Pfam" id="PF13561">
    <property type="entry name" value="adh_short_C2"/>
    <property type="match status" value="1"/>
</dbReference>
<dbReference type="PANTHER" id="PTHR43639">
    <property type="entry name" value="OXIDOREDUCTASE, SHORT-CHAIN DEHYDROGENASE/REDUCTASE FAMILY (AFU_ORTHOLOGUE AFUA_5G02870)"/>
    <property type="match status" value="1"/>
</dbReference>
<protein>
    <submittedName>
        <fullName evidence="3">3-oxoacyl-ACP reductase</fullName>
    </submittedName>
</protein>
<evidence type="ECO:0000313" key="3">
    <source>
        <dbReference type="EMBL" id="PNH19962.1"/>
    </source>
</evidence>
<dbReference type="Proteomes" id="UP000236394">
    <property type="component" value="Unassembled WGS sequence"/>
</dbReference>
<dbReference type="InterPro" id="IPR002347">
    <property type="entry name" value="SDR_fam"/>
</dbReference>
<keyword evidence="2" id="KW-0560">Oxidoreductase</keyword>
<dbReference type="InterPro" id="IPR036291">
    <property type="entry name" value="NAD(P)-bd_dom_sf"/>
</dbReference>
<comment type="similarity">
    <text evidence="1">Belongs to the short-chain dehydrogenases/reductases (SDR) family.</text>
</comment>
<dbReference type="EMBL" id="NBZD01000001">
    <property type="protein sequence ID" value="PNH19962.1"/>
    <property type="molecule type" value="Genomic_DNA"/>
</dbReference>
<dbReference type="NCBIfam" id="NF006393">
    <property type="entry name" value="PRK08642.1"/>
    <property type="match status" value="1"/>
</dbReference>
<evidence type="ECO:0000256" key="2">
    <source>
        <dbReference type="ARBA" id="ARBA00023002"/>
    </source>
</evidence>
<name>A0A2J8B5C8_9FIRM</name>